<feature type="domain" description="TAR DNA-binding protein 43 N-terminal" evidence="2">
    <location>
        <begin position="12"/>
        <end position="75"/>
    </location>
</feature>
<dbReference type="AlphaFoldDB" id="A0A0B1TCQ8"/>
<sequence>LILSVRSLRVCVEPAELELDDDNGLLWTSLQTAFPGCSGMYYRDRDIDCRCSVKFDGKKFVPPGGSWNDRQYYVSLSQRCHAGSQTLTNYETATKQFERSVIAVQKLFGSNLFEITYHRRKQEVGKITPDSGLEVEKAEKRTIETENAEPLKAIQERERQLHKIGRRLSPIEQQFVDLAKISTGKDVIIDQQREEMRKTNEKLLNGEKELKAQQEKCGDLEARLRAMDEELNMLRKMSSEQNYLGDKVKELSSRLLDRESELARTREELEAKNRRLDEELREAKEKNSSLAVSLEKLNAKAVELSEQLQLAIVSKEVLSNELAQLRPLANAIDINNADGVLAYLDAIENAKRHELQAEKAQAAASDIQAKYDELYELQTSLLQDNTKLQSRNAELESRVANFENEVQTLNDDWRKRIEKEKQDWQQVQGELETECASMKKQLVDLQDVLATVTRDATENSRRSRDPLSSYSLF</sequence>
<evidence type="ECO:0000256" key="1">
    <source>
        <dbReference type="SAM" id="Coils"/>
    </source>
</evidence>
<evidence type="ECO:0000259" key="2">
    <source>
        <dbReference type="Pfam" id="PF18694"/>
    </source>
</evidence>
<evidence type="ECO:0000313" key="4">
    <source>
        <dbReference type="Proteomes" id="UP000053660"/>
    </source>
</evidence>
<gene>
    <name evidence="3" type="ORF">OESDEN_04711</name>
</gene>
<dbReference type="EMBL" id="KN549997">
    <property type="protein sequence ID" value="KHJ95343.1"/>
    <property type="molecule type" value="Genomic_DNA"/>
</dbReference>
<accession>A0A0B1TCQ8</accession>
<name>A0A0B1TCQ8_OESDE</name>
<feature type="coiled-coil region" evidence="1">
    <location>
        <begin position="343"/>
        <end position="434"/>
    </location>
</feature>
<dbReference type="OrthoDB" id="2020831at2759"/>
<feature type="coiled-coil region" evidence="1">
    <location>
        <begin position="189"/>
        <end position="314"/>
    </location>
</feature>
<feature type="non-terminal residue" evidence="3">
    <location>
        <position position="1"/>
    </location>
</feature>
<dbReference type="InterPro" id="IPR041105">
    <property type="entry name" value="TDP-43_N"/>
</dbReference>
<dbReference type="Pfam" id="PF18694">
    <property type="entry name" value="TDP-43_N"/>
    <property type="match status" value="1"/>
</dbReference>
<protein>
    <recommendedName>
        <fullName evidence="2">TAR DNA-binding protein 43 N-terminal domain-containing protein</fullName>
    </recommendedName>
</protein>
<organism evidence="3 4">
    <name type="scientific">Oesophagostomum dentatum</name>
    <name type="common">Nodular worm</name>
    <dbReference type="NCBI Taxonomy" id="61180"/>
    <lineage>
        <taxon>Eukaryota</taxon>
        <taxon>Metazoa</taxon>
        <taxon>Ecdysozoa</taxon>
        <taxon>Nematoda</taxon>
        <taxon>Chromadorea</taxon>
        <taxon>Rhabditida</taxon>
        <taxon>Rhabditina</taxon>
        <taxon>Rhabditomorpha</taxon>
        <taxon>Strongyloidea</taxon>
        <taxon>Strongylidae</taxon>
        <taxon>Oesophagostomum</taxon>
    </lineage>
</organism>
<proteinExistence type="predicted"/>
<reference evidence="3 4" key="1">
    <citation type="submission" date="2014-03" db="EMBL/GenBank/DDBJ databases">
        <title>Draft genome of the hookworm Oesophagostomum dentatum.</title>
        <authorList>
            <person name="Mitreva M."/>
        </authorList>
    </citation>
    <scope>NUCLEOTIDE SEQUENCE [LARGE SCALE GENOMIC DNA]</scope>
    <source>
        <strain evidence="3 4">OD-Hann</strain>
    </source>
</reference>
<dbReference type="CDD" id="cd19609">
    <property type="entry name" value="NTD_TDP-43"/>
    <property type="match status" value="1"/>
</dbReference>
<keyword evidence="4" id="KW-1185">Reference proteome</keyword>
<keyword evidence="1" id="KW-0175">Coiled coil</keyword>
<dbReference type="Proteomes" id="UP000053660">
    <property type="component" value="Unassembled WGS sequence"/>
</dbReference>
<evidence type="ECO:0000313" key="3">
    <source>
        <dbReference type="EMBL" id="KHJ95343.1"/>
    </source>
</evidence>
<dbReference type="SUPFAM" id="SSF90257">
    <property type="entry name" value="Myosin rod fragments"/>
    <property type="match status" value="1"/>
</dbReference>